<dbReference type="EMBL" id="JACJSI010000383">
    <property type="protein sequence ID" value="MBD2536073.1"/>
    <property type="molecule type" value="Genomic_DNA"/>
</dbReference>
<gene>
    <name evidence="1" type="ORF">H6G97_44855</name>
</gene>
<evidence type="ECO:0000313" key="1">
    <source>
        <dbReference type="EMBL" id="MBD2536073.1"/>
    </source>
</evidence>
<organism evidence="1 2">
    <name type="scientific">Nostoc flagelliforme FACHB-838</name>
    <dbReference type="NCBI Taxonomy" id="2692904"/>
    <lineage>
        <taxon>Bacteria</taxon>
        <taxon>Bacillati</taxon>
        <taxon>Cyanobacteriota</taxon>
        <taxon>Cyanophyceae</taxon>
        <taxon>Nostocales</taxon>
        <taxon>Nostocaceae</taxon>
        <taxon>Nostoc</taxon>
    </lineage>
</organism>
<name>A0ABR8E3T6_9NOSO</name>
<dbReference type="Proteomes" id="UP000623440">
    <property type="component" value="Unassembled WGS sequence"/>
</dbReference>
<evidence type="ECO:0000313" key="2">
    <source>
        <dbReference type="Proteomes" id="UP000623440"/>
    </source>
</evidence>
<sequence>MYLELTTLSIFGYLGSLKAEFSRESGSEKEKDLPVAIGCTSLALVNAALSQSASLIEESQNCGVESRHCLEGACSAAHVTEK</sequence>
<reference evidence="1 2" key="1">
    <citation type="journal article" date="2020" name="ISME J.">
        <title>Comparative genomics reveals insights into cyanobacterial evolution and habitat adaptation.</title>
        <authorList>
            <person name="Chen M.Y."/>
            <person name="Teng W.K."/>
            <person name="Zhao L."/>
            <person name="Hu C.X."/>
            <person name="Zhou Y.K."/>
            <person name="Han B.P."/>
            <person name="Song L.R."/>
            <person name="Shu W.S."/>
        </authorList>
    </citation>
    <scope>NUCLEOTIDE SEQUENCE [LARGE SCALE GENOMIC DNA]</scope>
    <source>
        <strain evidence="1 2">FACHB-838</strain>
    </source>
</reference>
<accession>A0ABR8E3T6</accession>
<keyword evidence="2" id="KW-1185">Reference proteome</keyword>
<comment type="caution">
    <text evidence="1">The sequence shown here is derived from an EMBL/GenBank/DDBJ whole genome shotgun (WGS) entry which is preliminary data.</text>
</comment>
<protein>
    <submittedName>
        <fullName evidence="1">Uncharacterized protein</fullName>
    </submittedName>
</protein>
<proteinExistence type="predicted"/>